<protein>
    <recommendedName>
        <fullName evidence="6">Lipoprotein</fullName>
    </recommendedName>
</protein>
<evidence type="ECO:0000313" key="5">
    <source>
        <dbReference type="Proteomes" id="UP001585053"/>
    </source>
</evidence>
<evidence type="ECO:0008006" key="6">
    <source>
        <dbReference type="Google" id="ProtNLM"/>
    </source>
</evidence>
<comment type="caution">
    <text evidence="3">The sequence shown here is derived from an EMBL/GenBank/DDBJ whole genome shotgun (WGS) entry which is preliminary data.</text>
</comment>
<keyword evidence="5" id="KW-1185">Reference proteome</keyword>
<feature type="chain" id="PRO_5029711336" description="Lipoprotein" evidence="1">
    <location>
        <begin position="26"/>
        <end position="166"/>
    </location>
</feature>
<keyword evidence="1" id="KW-0732">Signal</keyword>
<evidence type="ECO:0000313" key="2">
    <source>
        <dbReference type="EMBL" id="MFB8769138.1"/>
    </source>
</evidence>
<reference evidence="3 4" key="1">
    <citation type="journal article" date="2019" name="Nat. Commun.">
        <title>The antimicrobial potential of Streptomyces from insect microbiomes.</title>
        <authorList>
            <person name="Chevrette M.G."/>
            <person name="Carlson C.M."/>
            <person name="Ortega H.E."/>
            <person name="Thomas C."/>
            <person name="Ananiev G.E."/>
            <person name="Barns K.J."/>
            <person name="Book A.J."/>
            <person name="Cagnazzo J."/>
            <person name="Carlos C."/>
            <person name="Flanigan W."/>
            <person name="Grubbs K.J."/>
            <person name="Horn H.A."/>
            <person name="Hoffmann F.M."/>
            <person name="Klassen J.L."/>
            <person name="Knack J.J."/>
            <person name="Lewin G.R."/>
            <person name="McDonald B.R."/>
            <person name="Muller L."/>
            <person name="Melo W.G.P."/>
            <person name="Pinto-Tomas A.A."/>
            <person name="Schmitz A."/>
            <person name="Wendt-Pienkowski E."/>
            <person name="Wildman S."/>
            <person name="Zhao M."/>
            <person name="Zhang F."/>
            <person name="Bugni T.S."/>
            <person name="Andes D.R."/>
            <person name="Pupo M.T."/>
            <person name="Currie C.R."/>
        </authorList>
    </citation>
    <scope>NUCLEOTIDE SEQUENCE [LARGE SCALE GENOMIC DNA]</scope>
    <source>
        <strain evidence="3 4">SID5840</strain>
    </source>
</reference>
<gene>
    <name evidence="3" type="ORF">GTW20_16810</name>
    <name evidence="2" type="ORF">VSQ78_15635</name>
</gene>
<proteinExistence type="predicted"/>
<evidence type="ECO:0000313" key="4">
    <source>
        <dbReference type="Proteomes" id="UP000467124"/>
    </source>
</evidence>
<dbReference type="GeneID" id="91391256"/>
<evidence type="ECO:0000256" key="1">
    <source>
        <dbReference type="SAM" id="SignalP"/>
    </source>
</evidence>
<organism evidence="3 4">
    <name type="scientific">Nocardiopsis alba</name>
    <dbReference type="NCBI Taxonomy" id="53437"/>
    <lineage>
        <taxon>Bacteria</taxon>
        <taxon>Bacillati</taxon>
        <taxon>Actinomycetota</taxon>
        <taxon>Actinomycetes</taxon>
        <taxon>Streptosporangiales</taxon>
        <taxon>Nocardiopsidaceae</taxon>
        <taxon>Nocardiopsis</taxon>
    </lineage>
</organism>
<dbReference type="Proteomes" id="UP001585053">
    <property type="component" value="Unassembled WGS sequence"/>
</dbReference>
<dbReference type="OMA" id="CVWPEGT"/>
<accession>A0A7K2IV79</accession>
<sequence length="166" mass="18050">MNGTIHRIAALVVASMLSGCGIGTAGETDMNETITQDRAAEKVREHIERTLTALPDEAELETRRGTLFASCDDATDGGPGDRVTVSETFWIRGLPVEDNEAGIERMYEYWTANGYRVLRDERPDSLSLTVEHEEDSFRVGVRTSDKGSLSISASSPCVWPEGTPGG</sequence>
<reference evidence="2 5" key="2">
    <citation type="submission" date="2024-01" db="EMBL/GenBank/DDBJ databases">
        <title>Genome mining of biosynthetic gene clusters to explore secondary metabolites of Streptomyces sp.</title>
        <authorList>
            <person name="Baig A."/>
            <person name="Ajitkumar Shintre N."/>
            <person name="Kumar H."/>
            <person name="Anbarasu A."/>
            <person name="Ramaiah S."/>
        </authorList>
    </citation>
    <scope>NUCLEOTIDE SEQUENCE [LARGE SCALE GENOMIC DNA]</scope>
    <source>
        <strain evidence="2 5">A01</strain>
    </source>
</reference>
<dbReference type="RefSeq" id="WP_014909017.1">
    <property type="nucleotide sequence ID" value="NZ_BAZE01000004.1"/>
</dbReference>
<dbReference type="AlphaFoldDB" id="A0A7K2IV79"/>
<dbReference type="PROSITE" id="PS51257">
    <property type="entry name" value="PROKAR_LIPOPROTEIN"/>
    <property type="match status" value="1"/>
</dbReference>
<dbReference type="EMBL" id="WWHY01000001">
    <property type="protein sequence ID" value="MYR33871.1"/>
    <property type="molecule type" value="Genomic_DNA"/>
</dbReference>
<dbReference type="Proteomes" id="UP000467124">
    <property type="component" value="Unassembled WGS sequence"/>
</dbReference>
<name>A0A7K2IV79_9ACTN</name>
<evidence type="ECO:0000313" key="3">
    <source>
        <dbReference type="EMBL" id="MYR33871.1"/>
    </source>
</evidence>
<dbReference type="EMBL" id="JAYMRS010000005">
    <property type="protein sequence ID" value="MFB8769138.1"/>
    <property type="molecule type" value="Genomic_DNA"/>
</dbReference>
<feature type="signal peptide" evidence="1">
    <location>
        <begin position="1"/>
        <end position="25"/>
    </location>
</feature>